<name>A0A838Y0B1_9HYPH</name>
<evidence type="ECO:0000313" key="9">
    <source>
        <dbReference type="Proteomes" id="UP000559404"/>
    </source>
</evidence>
<dbReference type="AlphaFoldDB" id="A0A838Y0B1"/>
<evidence type="ECO:0000256" key="4">
    <source>
        <dbReference type="ARBA" id="ARBA00022630"/>
    </source>
</evidence>
<evidence type="ECO:0000256" key="2">
    <source>
        <dbReference type="ARBA" id="ARBA00004924"/>
    </source>
</evidence>
<reference evidence="8 9" key="2">
    <citation type="submission" date="2020-08" db="EMBL/GenBank/DDBJ databases">
        <title>Stappia taiwanensis sp. nov., isolated from a coastal thermal spring.</title>
        <authorList>
            <person name="Kampfer P."/>
        </authorList>
    </citation>
    <scope>NUCLEOTIDE SEQUENCE [LARGE SCALE GENOMIC DNA]</scope>
    <source>
        <strain evidence="8 9">DSM 23284</strain>
    </source>
</reference>
<dbReference type="EMBL" id="JACEON010000012">
    <property type="protein sequence ID" value="MBA4612684.1"/>
    <property type="molecule type" value="Genomic_DNA"/>
</dbReference>
<dbReference type="GO" id="GO:0004497">
    <property type="term" value="F:monooxygenase activity"/>
    <property type="evidence" value="ECO:0007669"/>
    <property type="project" value="UniProtKB-KW"/>
</dbReference>
<keyword evidence="6" id="KW-0521">NADP</keyword>
<protein>
    <submittedName>
        <fullName evidence="8">SidA/IucD/PvdA family monooxygenase</fullName>
    </submittedName>
</protein>
<evidence type="ECO:0000256" key="6">
    <source>
        <dbReference type="ARBA" id="ARBA00022857"/>
    </source>
</evidence>
<reference evidence="8 9" key="1">
    <citation type="submission" date="2020-07" db="EMBL/GenBank/DDBJ databases">
        <authorList>
            <person name="Li M."/>
        </authorList>
    </citation>
    <scope>NUCLEOTIDE SEQUENCE [LARGE SCALE GENOMIC DNA]</scope>
    <source>
        <strain evidence="8 9">DSM 23284</strain>
    </source>
</reference>
<keyword evidence="4" id="KW-0285">Flavoprotein</keyword>
<dbReference type="Proteomes" id="UP000559404">
    <property type="component" value="Unassembled WGS sequence"/>
</dbReference>
<keyword evidence="9" id="KW-1185">Reference proteome</keyword>
<dbReference type="RefSeq" id="WP_181760901.1">
    <property type="nucleotide sequence ID" value="NZ_BMCR01000003.1"/>
</dbReference>
<evidence type="ECO:0000256" key="3">
    <source>
        <dbReference type="ARBA" id="ARBA00007588"/>
    </source>
</evidence>
<dbReference type="SUPFAM" id="SSF51905">
    <property type="entry name" value="FAD/NAD(P)-binding domain"/>
    <property type="match status" value="2"/>
</dbReference>
<sequence length="427" mass="47436">MQIVGVGVGPANLSLASLVYPKGVRSQFFEKDQEFTWHSGLQLPNASLQVSFLKDLVTLADPTNPFSFLGYLHEHGRTYQFLNARFDAVTRQEFTQYLQWAARKNENIQFGEEVVDIDFDGDFVVTTTARTVRAENISVAVGKVPSVPAFVAGSLGETTFHSSDYLRHADKLANKRVAIVGSGQSGAEIFLDLMSREGADAPAHVSWVSRRAGFWPLDDSPFTNDLFMPCHQNYFASLGETTRQQFLKDNVLASDGISMSTLNEIYQGLYLRRFVRPAKNTVELLPNRAVEHAAPDGPRWNLRTVHGEANTREMMNVDVVIWATGYRNAPLHFMDNLAERLQYCGDEVAVDDNFAALWNGPRNRAILIHNASRSQKGLADPNLSLLAWRSAKMVERITGFPASVEPIPSAVCWGPLASVSDEARRSA</sequence>
<comment type="pathway">
    <text evidence="2">Siderophore biosynthesis.</text>
</comment>
<dbReference type="PANTHER" id="PTHR42802">
    <property type="entry name" value="MONOOXYGENASE"/>
    <property type="match status" value="1"/>
</dbReference>
<keyword evidence="8" id="KW-0503">Monooxygenase</keyword>
<keyword evidence="7" id="KW-0560">Oxidoreductase</keyword>
<dbReference type="InterPro" id="IPR036188">
    <property type="entry name" value="FAD/NAD-bd_sf"/>
</dbReference>
<comment type="similarity">
    <text evidence="3">Belongs to the lysine N(6)-hydroxylase/L-ornithine N(5)-oxygenase family.</text>
</comment>
<keyword evidence="5" id="KW-0274">FAD</keyword>
<dbReference type="PANTHER" id="PTHR42802:SF1">
    <property type="entry name" value="L-ORNITHINE N(5)-MONOOXYGENASE"/>
    <property type="match status" value="1"/>
</dbReference>
<evidence type="ECO:0000256" key="5">
    <source>
        <dbReference type="ARBA" id="ARBA00022827"/>
    </source>
</evidence>
<gene>
    <name evidence="8" type="ORF">H1W37_13535</name>
</gene>
<comment type="cofactor">
    <cofactor evidence="1">
        <name>FAD</name>
        <dbReference type="ChEBI" id="CHEBI:57692"/>
    </cofactor>
</comment>
<comment type="caution">
    <text evidence="8">The sequence shown here is derived from an EMBL/GenBank/DDBJ whole genome shotgun (WGS) entry which is preliminary data.</text>
</comment>
<evidence type="ECO:0000256" key="7">
    <source>
        <dbReference type="ARBA" id="ARBA00023002"/>
    </source>
</evidence>
<accession>A0A838Y0B1</accession>
<dbReference type="Gene3D" id="3.50.50.60">
    <property type="entry name" value="FAD/NAD(P)-binding domain"/>
    <property type="match status" value="1"/>
</dbReference>
<organism evidence="8 9">
    <name type="scientific">Stappia taiwanensis</name>
    <dbReference type="NCBI Taxonomy" id="992267"/>
    <lineage>
        <taxon>Bacteria</taxon>
        <taxon>Pseudomonadati</taxon>
        <taxon>Pseudomonadota</taxon>
        <taxon>Alphaproteobacteria</taxon>
        <taxon>Hyphomicrobiales</taxon>
        <taxon>Stappiaceae</taxon>
        <taxon>Stappia</taxon>
    </lineage>
</organism>
<evidence type="ECO:0000313" key="8">
    <source>
        <dbReference type="EMBL" id="MBA4612684.1"/>
    </source>
</evidence>
<proteinExistence type="inferred from homology"/>
<evidence type="ECO:0000256" key="1">
    <source>
        <dbReference type="ARBA" id="ARBA00001974"/>
    </source>
</evidence>
<dbReference type="InterPro" id="IPR025700">
    <property type="entry name" value="Lys/Orn_oxygenase"/>
</dbReference>
<dbReference type="Pfam" id="PF13434">
    <property type="entry name" value="Lys_Orn_oxgnase"/>
    <property type="match status" value="1"/>
</dbReference>